<dbReference type="AlphaFoldDB" id="A0A225WBX5"/>
<name>A0A225WBX5_9STRA</name>
<protein>
    <submittedName>
        <fullName evidence="1">Uncharacterized protein</fullName>
    </submittedName>
</protein>
<accession>A0A225WBX5</accession>
<evidence type="ECO:0000313" key="2">
    <source>
        <dbReference type="Proteomes" id="UP000198211"/>
    </source>
</evidence>
<dbReference type="Proteomes" id="UP000198211">
    <property type="component" value="Unassembled WGS sequence"/>
</dbReference>
<reference evidence="2" key="1">
    <citation type="submission" date="2017-03" db="EMBL/GenBank/DDBJ databases">
        <title>Phytopthora megakarya and P. palmivora, two closely related causual agents of cacao black pod achieved similar genome size and gene model numbers by different mechanisms.</title>
        <authorList>
            <person name="Ali S."/>
            <person name="Shao J."/>
            <person name="Larry D.J."/>
            <person name="Kronmiller B."/>
            <person name="Shen D."/>
            <person name="Strem M.D."/>
            <person name="Melnick R.L."/>
            <person name="Guiltinan M.J."/>
            <person name="Tyler B.M."/>
            <person name="Meinhardt L.W."/>
            <person name="Bailey B.A."/>
        </authorList>
    </citation>
    <scope>NUCLEOTIDE SEQUENCE [LARGE SCALE GENOMIC DNA]</scope>
    <source>
        <strain evidence="2">zdho120</strain>
    </source>
</reference>
<evidence type="ECO:0000313" key="1">
    <source>
        <dbReference type="EMBL" id="OWZ14728.1"/>
    </source>
</evidence>
<dbReference type="EMBL" id="NBNE01001274">
    <property type="protein sequence ID" value="OWZ14728.1"/>
    <property type="molecule type" value="Genomic_DNA"/>
</dbReference>
<proteinExistence type="predicted"/>
<keyword evidence="2" id="KW-1185">Reference proteome</keyword>
<organism evidence="1 2">
    <name type="scientific">Phytophthora megakarya</name>
    <dbReference type="NCBI Taxonomy" id="4795"/>
    <lineage>
        <taxon>Eukaryota</taxon>
        <taxon>Sar</taxon>
        <taxon>Stramenopiles</taxon>
        <taxon>Oomycota</taxon>
        <taxon>Peronosporomycetes</taxon>
        <taxon>Peronosporales</taxon>
        <taxon>Peronosporaceae</taxon>
        <taxon>Phytophthora</taxon>
    </lineage>
</organism>
<comment type="caution">
    <text evidence="1">The sequence shown here is derived from an EMBL/GenBank/DDBJ whole genome shotgun (WGS) entry which is preliminary data.</text>
</comment>
<gene>
    <name evidence="1" type="ORF">PHMEG_00011744</name>
</gene>
<sequence length="109" mass="12437">MRRTKNRVIDEMRHRSTALPTNRFGIKNGFSTSWGFSISPKTSSLIASREDVDVLGQRFARGCNYHLIIIFDATTLPPSARYNPTVQFRIDKLNHWDTEVFICACAKSS</sequence>